<evidence type="ECO:0000259" key="2">
    <source>
        <dbReference type="Pfam" id="PF03972"/>
    </source>
</evidence>
<accession>A0ABV5JJ53</accession>
<dbReference type="PANTHER" id="PTHR16943:SF8">
    <property type="entry name" value="2-METHYLCITRATE DEHYDRATASE"/>
    <property type="match status" value="1"/>
</dbReference>
<evidence type="ECO:0000313" key="5">
    <source>
        <dbReference type="Proteomes" id="UP001589683"/>
    </source>
</evidence>
<dbReference type="InterPro" id="IPR042183">
    <property type="entry name" value="MmgE/PrpD_sf_1"/>
</dbReference>
<dbReference type="EMBL" id="JBHMEA010000049">
    <property type="protein sequence ID" value="MFB9233492.1"/>
    <property type="molecule type" value="Genomic_DNA"/>
</dbReference>
<evidence type="ECO:0000256" key="1">
    <source>
        <dbReference type="ARBA" id="ARBA00006174"/>
    </source>
</evidence>
<organism evidence="4 5">
    <name type="scientific">Pseudohalocynthiibacter aestuariivivens</name>
    <dbReference type="NCBI Taxonomy" id="1591409"/>
    <lineage>
        <taxon>Bacteria</taxon>
        <taxon>Pseudomonadati</taxon>
        <taxon>Pseudomonadota</taxon>
        <taxon>Alphaproteobacteria</taxon>
        <taxon>Rhodobacterales</taxon>
        <taxon>Paracoccaceae</taxon>
        <taxon>Pseudohalocynthiibacter</taxon>
    </lineage>
</organism>
<gene>
    <name evidence="4" type="ORF">ACFFUT_16990</name>
</gene>
<reference evidence="4 5" key="1">
    <citation type="submission" date="2024-09" db="EMBL/GenBank/DDBJ databases">
        <authorList>
            <person name="Sun Q."/>
            <person name="Mori K."/>
        </authorList>
    </citation>
    <scope>NUCLEOTIDE SEQUENCE [LARGE SCALE GENOMIC DNA]</scope>
    <source>
        <strain evidence="4 5">CECT 8726</strain>
    </source>
</reference>
<dbReference type="Proteomes" id="UP001589683">
    <property type="component" value="Unassembled WGS sequence"/>
</dbReference>
<dbReference type="InterPro" id="IPR045336">
    <property type="entry name" value="MmgE_PrpD_N"/>
</dbReference>
<dbReference type="Pfam" id="PF03972">
    <property type="entry name" value="MmgE_PrpD_N"/>
    <property type="match status" value="1"/>
</dbReference>
<feature type="domain" description="MmgE/PrpD N-terminal" evidence="2">
    <location>
        <begin position="9"/>
        <end position="229"/>
    </location>
</feature>
<evidence type="ECO:0000313" key="4">
    <source>
        <dbReference type="EMBL" id="MFB9233492.1"/>
    </source>
</evidence>
<dbReference type="Pfam" id="PF19305">
    <property type="entry name" value="MmgE_PrpD_C"/>
    <property type="match status" value="1"/>
</dbReference>
<dbReference type="Gene3D" id="3.30.1330.120">
    <property type="entry name" value="2-methylcitrate dehydratase PrpD"/>
    <property type="match status" value="1"/>
</dbReference>
<dbReference type="Gene3D" id="1.10.4100.10">
    <property type="entry name" value="2-methylcitrate dehydratase PrpD"/>
    <property type="match status" value="1"/>
</dbReference>
<dbReference type="RefSeq" id="WP_213888399.1">
    <property type="nucleotide sequence ID" value="NZ_JAGFNU010000003.1"/>
</dbReference>
<keyword evidence="5" id="KW-1185">Reference proteome</keyword>
<dbReference type="SUPFAM" id="SSF103378">
    <property type="entry name" value="2-methylcitrate dehydratase PrpD"/>
    <property type="match status" value="1"/>
</dbReference>
<feature type="domain" description="MmgE/PrpD C-terminal" evidence="3">
    <location>
        <begin position="254"/>
        <end position="415"/>
    </location>
</feature>
<comment type="similarity">
    <text evidence="1">Belongs to the PrpD family.</text>
</comment>
<proteinExistence type="inferred from homology"/>
<sequence length="440" mass="47765">MALTHDPLSFIHAVAYDDLPKAVQDQTILNVLDLVGVGIGGAQTKLSKIICNHAEFQFEGRHRMLFDGRRASATGAALALGMTIDALDGHDGFNPAKGHIGCGVFAGAVAIAQETGLKDGREFLATIAMGYELGGRLALALHGTVPDYHTSGAWVAVAGAAIGARLLKLDPDQTRHALGIAEYHGPRSQMMRDIDYPTMVKDGSGWGAMAGVSAAFLARDGFTGAPAITLEQAPEYWADVGQRWISLEQYYKPYPVCRWAQAPIEGVLELRRTHGLTPEDVERIEVETFHESVRLATNEPKNTEEAQYSTSFPCAVAMAKGTVGPEDIADDALTDPELMRLSKSLRMIEDESANAMFPAKRLARVRLILCDGRTLQGEWMTPRWDAEAPPTPDELREKFHSITDPLIGESAAGNIEASLFGLPDLGLRPLLELLSQPMRR</sequence>
<dbReference type="InterPro" id="IPR005656">
    <property type="entry name" value="MmgE_PrpD"/>
</dbReference>
<protein>
    <submittedName>
        <fullName evidence="4">MmgE/PrpD family protein</fullName>
    </submittedName>
</protein>
<dbReference type="InterPro" id="IPR045337">
    <property type="entry name" value="MmgE_PrpD_C"/>
</dbReference>
<name>A0ABV5JJ53_9RHOB</name>
<dbReference type="InterPro" id="IPR036148">
    <property type="entry name" value="MmgE/PrpD_sf"/>
</dbReference>
<comment type="caution">
    <text evidence="4">The sequence shown here is derived from an EMBL/GenBank/DDBJ whole genome shotgun (WGS) entry which is preliminary data.</text>
</comment>
<dbReference type="PANTHER" id="PTHR16943">
    <property type="entry name" value="2-METHYLCITRATE DEHYDRATASE-RELATED"/>
    <property type="match status" value="1"/>
</dbReference>
<evidence type="ECO:0000259" key="3">
    <source>
        <dbReference type="Pfam" id="PF19305"/>
    </source>
</evidence>
<dbReference type="InterPro" id="IPR042188">
    <property type="entry name" value="MmgE/PrpD_sf_2"/>
</dbReference>